<keyword evidence="1" id="KW-1185">Reference proteome</keyword>
<dbReference type="PANTHER" id="PTHR48475">
    <property type="entry name" value="RIBONUCLEASE H"/>
    <property type="match status" value="1"/>
</dbReference>
<evidence type="ECO:0008006" key="3">
    <source>
        <dbReference type="Google" id="ProtNLM"/>
    </source>
</evidence>
<organism evidence="1 2">
    <name type="scientific">Gossypium hirsutum</name>
    <name type="common">Upland cotton</name>
    <name type="synonym">Gossypium mexicanum</name>
    <dbReference type="NCBI Taxonomy" id="3635"/>
    <lineage>
        <taxon>Eukaryota</taxon>
        <taxon>Viridiplantae</taxon>
        <taxon>Streptophyta</taxon>
        <taxon>Embryophyta</taxon>
        <taxon>Tracheophyta</taxon>
        <taxon>Spermatophyta</taxon>
        <taxon>Magnoliopsida</taxon>
        <taxon>eudicotyledons</taxon>
        <taxon>Gunneridae</taxon>
        <taxon>Pentapetalae</taxon>
        <taxon>rosids</taxon>
        <taxon>malvids</taxon>
        <taxon>Malvales</taxon>
        <taxon>Malvaceae</taxon>
        <taxon>Malvoideae</taxon>
        <taxon>Gossypium</taxon>
    </lineage>
</organism>
<dbReference type="Proteomes" id="UP000818029">
    <property type="component" value="Chromosome A02"/>
</dbReference>
<dbReference type="RefSeq" id="XP_016719080.2">
    <property type="nucleotide sequence ID" value="XM_016863591.2"/>
</dbReference>
<sequence length="183" mass="21524">MWLSMKHASWGFKRLEGIKLELWKYMETLRCYLPRDENQMADALATSASMIKVNKQEDMKPIQMSISKVPAHCCNIEEEEKDDHPWYQDILRYVRNREYSEKATENDKRTLRRLACEYVLDGDILYKRREDQVLLRCVDAIEAKQILEEVHKGVCGIHANDFKMIYGDKIHVPPSPLHVITSP</sequence>
<dbReference type="KEGG" id="ghi:107931655"/>
<proteinExistence type="predicted"/>
<gene>
    <name evidence="2" type="primary">LOC107931655</name>
</gene>
<dbReference type="GeneID" id="107931655"/>
<reference evidence="1" key="1">
    <citation type="journal article" date="2020" name="Nat. Genet.">
        <title>Genomic diversifications of five Gossypium allopolyploid species and their impact on cotton improvement.</title>
        <authorList>
            <person name="Chen Z.J."/>
            <person name="Sreedasyam A."/>
            <person name="Ando A."/>
            <person name="Song Q."/>
            <person name="De Santiago L.M."/>
            <person name="Hulse-Kemp A.M."/>
            <person name="Ding M."/>
            <person name="Ye W."/>
            <person name="Kirkbride R.C."/>
            <person name="Jenkins J."/>
            <person name="Plott C."/>
            <person name="Lovell J."/>
            <person name="Lin Y.M."/>
            <person name="Vaughn R."/>
            <person name="Liu B."/>
            <person name="Simpson S."/>
            <person name="Scheffler B.E."/>
            <person name="Wen L."/>
            <person name="Saski C.A."/>
            <person name="Grover C.E."/>
            <person name="Hu G."/>
            <person name="Conover J.L."/>
            <person name="Carlson J.W."/>
            <person name="Shu S."/>
            <person name="Boston L.B."/>
            <person name="Williams M."/>
            <person name="Peterson D.G."/>
            <person name="McGee K."/>
            <person name="Jones D.C."/>
            <person name="Wendel J.F."/>
            <person name="Stelly D.M."/>
            <person name="Grimwood J."/>
            <person name="Schmutz J."/>
        </authorList>
    </citation>
    <scope>NUCLEOTIDE SEQUENCE [LARGE SCALE GENOMIC DNA]</scope>
    <source>
        <strain evidence="1">cv. TM-1</strain>
    </source>
</reference>
<dbReference type="PANTHER" id="PTHR48475:SF1">
    <property type="entry name" value="RNASE H TYPE-1 DOMAIN-CONTAINING PROTEIN"/>
    <property type="match status" value="1"/>
</dbReference>
<reference evidence="2" key="2">
    <citation type="submission" date="2025-08" db="UniProtKB">
        <authorList>
            <consortium name="RefSeq"/>
        </authorList>
    </citation>
    <scope>IDENTIFICATION</scope>
</reference>
<protein>
    <recommendedName>
        <fullName evidence="3">RNase H type-1 domain-containing protein</fullName>
    </recommendedName>
</protein>
<evidence type="ECO:0000313" key="2">
    <source>
        <dbReference type="RefSeq" id="XP_016719080.2"/>
    </source>
</evidence>
<dbReference type="PaxDb" id="3635-A0A1U8LWX5"/>
<name>A0A1U8LWX5_GOSHI</name>
<accession>A0A1U8LWX5</accession>
<dbReference type="AlphaFoldDB" id="A0A1U8LWX5"/>
<evidence type="ECO:0000313" key="1">
    <source>
        <dbReference type="Proteomes" id="UP000818029"/>
    </source>
</evidence>